<gene>
    <name evidence="1" type="ORF">CTA1_6766</name>
</gene>
<organism evidence="1 2">
    <name type="scientific">Colletotrichum tanaceti</name>
    <dbReference type="NCBI Taxonomy" id="1306861"/>
    <lineage>
        <taxon>Eukaryota</taxon>
        <taxon>Fungi</taxon>
        <taxon>Dikarya</taxon>
        <taxon>Ascomycota</taxon>
        <taxon>Pezizomycotina</taxon>
        <taxon>Sordariomycetes</taxon>
        <taxon>Hypocreomycetidae</taxon>
        <taxon>Glomerellales</taxon>
        <taxon>Glomerellaceae</taxon>
        <taxon>Colletotrichum</taxon>
        <taxon>Colletotrichum destructivum species complex</taxon>
    </lineage>
</organism>
<evidence type="ECO:0000313" key="2">
    <source>
        <dbReference type="Proteomes" id="UP000310108"/>
    </source>
</evidence>
<dbReference type="OrthoDB" id="4843384at2759"/>
<dbReference type="EMBL" id="PJEX01000194">
    <property type="protein sequence ID" value="TKW53257.1"/>
    <property type="molecule type" value="Genomic_DNA"/>
</dbReference>
<comment type="caution">
    <text evidence="1">The sequence shown here is derived from an EMBL/GenBank/DDBJ whole genome shotgun (WGS) entry which is preliminary data.</text>
</comment>
<dbReference type="AlphaFoldDB" id="A0A4U6XGW4"/>
<reference evidence="1 2" key="1">
    <citation type="journal article" date="2019" name="PLoS ONE">
        <title>Comparative genome analysis indicates high evolutionary potential of pathogenicity genes in Colletotrichum tanaceti.</title>
        <authorList>
            <person name="Lelwala R.V."/>
            <person name="Korhonen P.K."/>
            <person name="Young N.D."/>
            <person name="Scott J.B."/>
            <person name="Ades P.A."/>
            <person name="Gasser R.B."/>
            <person name="Taylor P.W.J."/>
        </authorList>
    </citation>
    <scope>NUCLEOTIDE SEQUENCE [LARGE SCALE GENOMIC DNA]</scope>
    <source>
        <strain evidence="1">BRIP57314</strain>
    </source>
</reference>
<accession>A0A4U6XGW4</accession>
<proteinExistence type="predicted"/>
<evidence type="ECO:0000313" key="1">
    <source>
        <dbReference type="EMBL" id="TKW53257.1"/>
    </source>
</evidence>
<dbReference type="Proteomes" id="UP000310108">
    <property type="component" value="Unassembled WGS sequence"/>
</dbReference>
<name>A0A4U6XGW4_9PEZI</name>
<keyword evidence="2" id="KW-1185">Reference proteome</keyword>
<protein>
    <submittedName>
        <fullName evidence="1">Uncharacterized protein</fullName>
    </submittedName>
</protein>
<sequence length="55" mass="5935">MPYTRCFCAKCLCQIAKGSKGLQELEDNKLLSALDAHKQGVVGDLQSIGVPNEVN</sequence>